<keyword evidence="3" id="KW-1185">Reference proteome</keyword>
<protein>
    <submittedName>
        <fullName evidence="2">Uncharacterized protein</fullName>
    </submittedName>
</protein>
<feature type="region of interest" description="Disordered" evidence="1">
    <location>
        <begin position="140"/>
        <end position="165"/>
    </location>
</feature>
<evidence type="ECO:0000256" key="1">
    <source>
        <dbReference type="SAM" id="MobiDB-lite"/>
    </source>
</evidence>
<sequence length="195" mass="23180">MQSQNTLKLKCIEYLTDQNLNDEIKALVRTLALYFYIRAHDGSIALNLNLFIDKKYKWKLCKIIQNNRKLESFLRNLYHTSICKKVFKNIIIEEDESAFEAKLTELFNYVIEKSYYVHLPRGLYGLTAIDHRIYISSEYTPEKEEDEEEEEEEVEEDEEEEEKEDELWFDATLIILLHEIAHLLLDFGSSKTLTL</sequence>
<accession>A0AAU9ID04</accession>
<name>A0AAU9ID04_9CILI</name>
<comment type="caution">
    <text evidence="2">The sequence shown here is derived from an EMBL/GenBank/DDBJ whole genome shotgun (WGS) entry which is preliminary data.</text>
</comment>
<feature type="compositionally biased region" description="Acidic residues" evidence="1">
    <location>
        <begin position="143"/>
        <end position="165"/>
    </location>
</feature>
<evidence type="ECO:0000313" key="3">
    <source>
        <dbReference type="Proteomes" id="UP001162131"/>
    </source>
</evidence>
<gene>
    <name evidence="2" type="ORF">BSTOLATCC_MIC5025</name>
</gene>
<reference evidence="2" key="1">
    <citation type="submission" date="2021-09" db="EMBL/GenBank/DDBJ databases">
        <authorList>
            <consortium name="AG Swart"/>
            <person name="Singh M."/>
            <person name="Singh A."/>
            <person name="Seah K."/>
            <person name="Emmerich C."/>
        </authorList>
    </citation>
    <scope>NUCLEOTIDE SEQUENCE</scope>
    <source>
        <strain evidence="2">ATCC30299</strain>
    </source>
</reference>
<organism evidence="2 3">
    <name type="scientific">Blepharisma stoltei</name>
    <dbReference type="NCBI Taxonomy" id="1481888"/>
    <lineage>
        <taxon>Eukaryota</taxon>
        <taxon>Sar</taxon>
        <taxon>Alveolata</taxon>
        <taxon>Ciliophora</taxon>
        <taxon>Postciliodesmatophora</taxon>
        <taxon>Heterotrichea</taxon>
        <taxon>Heterotrichida</taxon>
        <taxon>Blepharismidae</taxon>
        <taxon>Blepharisma</taxon>
    </lineage>
</organism>
<proteinExistence type="predicted"/>
<dbReference type="EMBL" id="CAJZBQ010000005">
    <property type="protein sequence ID" value="CAG9311765.1"/>
    <property type="molecule type" value="Genomic_DNA"/>
</dbReference>
<dbReference type="AlphaFoldDB" id="A0AAU9ID04"/>
<evidence type="ECO:0000313" key="2">
    <source>
        <dbReference type="EMBL" id="CAG9311765.1"/>
    </source>
</evidence>
<dbReference type="Proteomes" id="UP001162131">
    <property type="component" value="Unassembled WGS sequence"/>
</dbReference>